<feature type="transmembrane region" description="Helical" evidence="1">
    <location>
        <begin position="93"/>
        <end position="110"/>
    </location>
</feature>
<organism evidence="3 4">
    <name type="scientific">Pseudoxanthomonas wuyuanensis</name>
    <dbReference type="NCBI Taxonomy" id="1073196"/>
    <lineage>
        <taxon>Bacteria</taxon>
        <taxon>Pseudomonadati</taxon>
        <taxon>Pseudomonadota</taxon>
        <taxon>Gammaproteobacteria</taxon>
        <taxon>Lysobacterales</taxon>
        <taxon>Lysobacteraceae</taxon>
        <taxon>Pseudoxanthomonas</taxon>
    </lineage>
</organism>
<protein>
    <submittedName>
        <fullName evidence="3">Acyltransferase</fullName>
    </submittedName>
</protein>
<reference evidence="3" key="1">
    <citation type="submission" date="2017-09" db="EMBL/GenBank/DDBJ databases">
        <authorList>
            <person name="Ehlers B."/>
            <person name="Leendertz F.H."/>
        </authorList>
    </citation>
    <scope>NUCLEOTIDE SEQUENCE [LARGE SCALE GENOMIC DNA]</scope>
    <source>
        <strain evidence="3">CGMCC 1.10978</strain>
    </source>
</reference>
<name>A0A286D760_9GAMM</name>
<dbReference type="RefSeq" id="WP_097121745.1">
    <property type="nucleotide sequence ID" value="NZ_OCND01000004.1"/>
</dbReference>
<dbReference type="EMBL" id="OCND01000004">
    <property type="protein sequence ID" value="SOD54503.1"/>
    <property type="molecule type" value="Genomic_DNA"/>
</dbReference>
<keyword evidence="4" id="KW-1185">Reference proteome</keyword>
<proteinExistence type="predicted"/>
<feature type="transmembrane region" description="Helical" evidence="1">
    <location>
        <begin position="225"/>
        <end position="242"/>
    </location>
</feature>
<dbReference type="GO" id="GO:0016747">
    <property type="term" value="F:acyltransferase activity, transferring groups other than amino-acyl groups"/>
    <property type="evidence" value="ECO:0007669"/>
    <property type="project" value="InterPro"/>
</dbReference>
<dbReference type="Proteomes" id="UP000219374">
    <property type="component" value="Unassembled WGS sequence"/>
</dbReference>
<keyword evidence="3" id="KW-0012">Acyltransferase</keyword>
<dbReference type="AlphaFoldDB" id="A0A286D760"/>
<dbReference type="OrthoDB" id="9814956at2"/>
<evidence type="ECO:0000256" key="1">
    <source>
        <dbReference type="SAM" id="Phobius"/>
    </source>
</evidence>
<dbReference type="Pfam" id="PF01757">
    <property type="entry name" value="Acyl_transf_3"/>
    <property type="match status" value="1"/>
</dbReference>
<keyword evidence="3" id="KW-0808">Transferase</keyword>
<dbReference type="PANTHER" id="PTHR37312:SF1">
    <property type="entry name" value="MEMBRANE-BOUND ACYLTRANSFERASE YKRP-RELATED"/>
    <property type="match status" value="1"/>
</dbReference>
<feature type="domain" description="Acyltransferase 3" evidence="2">
    <location>
        <begin position="28"/>
        <end position="343"/>
    </location>
</feature>
<feature type="transmembrane region" description="Helical" evidence="1">
    <location>
        <begin position="142"/>
        <end position="163"/>
    </location>
</feature>
<feature type="transmembrane region" description="Helical" evidence="1">
    <location>
        <begin position="262"/>
        <end position="280"/>
    </location>
</feature>
<sequence>MSGVPAMRWPAVSAGADEAAPAASSRDARIDAAKAVAIVMVVLGHAKGVPQTYTVLAYSFHVPLFFFLSGWVLEAHGSARSYGQSLLRLARTLLLPYLCFFLLGYGYWLLTRNVGEKALRWGSQPWWEPLDGLLTGIGPRLYVHPAIWFLLALFVTTAAYIGWRRHWRAGVIALVSLALAWVWIGLFPGNGIRLPFALDVLPVSLFFFAAGAAAAGALRLPQSPWANLLLALALAVPWLWLALGNGRVDINQLEFGASRWKFFVASGLGIAATLCGARLIQRWPAVQWIGRNTLLILCTHILVFFVLSGVASLAGWFADGARPGLGWALLVTAVALCLSLPLRWIFMNLAPWAIGARRPQYGKRK</sequence>
<gene>
    <name evidence="3" type="ORF">SAMN06296416_104108</name>
</gene>
<feature type="transmembrane region" description="Helical" evidence="1">
    <location>
        <begin position="170"/>
        <end position="188"/>
    </location>
</feature>
<dbReference type="InterPro" id="IPR002656">
    <property type="entry name" value="Acyl_transf_3_dom"/>
</dbReference>
<evidence type="ECO:0000259" key="2">
    <source>
        <dbReference type="Pfam" id="PF01757"/>
    </source>
</evidence>
<evidence type="ECO:0000313" key="4">
    <source>
        <dbReference type="Proteomes" id="UP000219374"/>
    </source>
</evidence>
<feature type="transmembrane region" description="Helical" evidence="1">
    <location>
        <begin position="324"/>
        <end position="346"/>
    </location>
</feature>
<dbReference type="InterPro" id="IPR052734">
    <property type="entry name" value="Nod_factor_acetyltransferase"/>
</dbReference>
<keyword evidence="1" id="KW-1133">Transmembrane helix</keyword>
<evidence type="ECO:0000313" key="3">
    <source>
        <dbReference type="EMBL" id="SOD54503.1"/>
    </source>
</evidence>
<feature type="transmembrane region" description="Helical" evidence="1">
    <location>
        <begin position="292"/>
        <end position="318"/>
    </location>
</feature>
<keyword evidence="1" id="KW-0472">Membrane</keyword>
<accession>A0A286D760</accession>
<feature type="transmembrane region" description="Helical" evidence="1">
    <location>
        <begin position="55"/>
        <end position="73"/>
    </location>
</feature>
<dbReference type="PANTHER" id="PTHR37312">
    <property type="entry name" value="MEMBRANE-BOUND ACYLTRANSFERASE YKRP-RELATED"/>
    <property type="match status" value="1"/>
</dbReference>
<keyword evidence="1" id="KW-0812">Transmembrane</keyword>
<feature type="transmembrane region" description="Helical" evidence="1">
    <location>
        <begin position="200"/>
        <end position="218"/>
    </location>
</feature>